<evidence type="ECO:0000313" key="3">
    <source>
        <dbReference type="EMBL" id="OKH51127.1"/>
    </source>
</evidence>
<keyword evidence="2" id="KW-1133">Transmembrane helix</keyword>
<dbReference type="AlphaFoldDB" id="A0A1U7JBI1"/>
<dbReference type="Proteomes" id="UP000185557">
    <property type="component" value="Unassembled WGS sequence"/>
</dbReference>
<dbReference type="RefSeq" id="WP_073606936.1">
    <property type="nucleotide sequence ID" value="NZ_MRCG01000001.1"/>
</dbReference>
<feature type="region of interest" description="Disordered" evidence="1">
    <location>
        <begin position="61"/>
        <end position="115"/>
    </location>
</feature>
<feature type="compositionally biased region" description="Basic and acidic residues" evidence="1">
    <location>
        <begin position="70"/>
        <end position="107"/>
    </location>
</feature>
<reference evidence="3 4" key="1">
    <citation type="submission" date="2016-11" db="EMBL/GenBank/DDBJ databases">
        <title>Draft Genome Sequences of Nine Cyanobacterial Strains from Diverse Habitats.</title>
        <authorList>
            <person name="Zhu T."/>
            <person name="Hou S."/>
            <person name="Lu X."/>
            <person name="Hess W.R."/>
        </authorList>
    </citation>
    <scope>NUCLEOTIDE SEQUENCE [LARGE SCALE GENOMIC DNA]</scope>
    <source>
        <strain evidence="3 4">NIES-30</strain>
    </source>
</reference>
<organism evidence="3 4">
    <name type="scientific">Phormidium tenue NIES-30</name>
    <dbReference type="NCBI Taxonomy" id="549789"/>
    <lineage>
        <taxon>Bacteria</taxon>
        <taxon>Bacillati</taxon>
        <taxon>Cyanobacteriota</taxon>
        <taxon>Cyanophyceae</taxon>
        <taxon>Oscillatoriophycideae</taxon>
        <taxon>Oscillatoriales</taxon>
        <taxon>Oscillatoriaceae</taxon>
        <taxon>Phormidium</taxon>
    </lineage>
</organism>
<evidence type="ECO:0000256" key="1">
    <source>
        <dbReference type="SAM" id="MobiDB-lite"/>
    </source>
</evidence>
<keyword evidence="2" id="KW-0472">Membrane</keyword>
<feature type="transmembrane region" description="Helical" evidence="2">
    <location>
        <begin position="7"/>
        <end position="28"/>
    </location>
</feature>
<accession>A0A1U7JBI1</accession>
<dbReference type="OrthoDB" id="582942at2"/>
<proteinExistence type="predicted"/>
<protein>
    <submittedName>
        <fullName evidence="3">Uncharacterized protein</fullName>
    </submittedName>
</protein>
<evidence type="ECO:0000313" key="4">
    <source>
        <dbReference type="Proteomes" id="UP000185557"/>
    </source>
</evidence>
<name>A0A1U7JBI1_9CYAN</name>
<keyword evidence="4" id="KW-1185">Reference proteome</keyword>
<gene>
    <name evidence="3" type="ORF">NIES30_03420</name>
</gene>
<sequence length="127" mass="13613">MGVRKRIFILSSAIGAGIVTIAIGLILWSTTLSPASQAKGVEVEPAPIQLEQAANQAENLSENVYGGLDTTKKISGKTEPRNQAIERGRDAASQKMKELGDRARQAEESGEDVLSATDKRVLKHISE</sequence>
<evidence type="ECO:0000256" key="2">
    <source>
        <dbReference type="SAM" id="Phobius"/>
    </source>
</evidence>
<comment type="caution">
    <text evidence="3">The sequence shown here is derived from an EMBL/GenBank/DDBJ whole genome shotgun (WGS) entry which is preliminary data.</text>
</comment>
<keyword evidence="2" id="KW-0812">Transmembrane</keyword>
<dbReference type="EMBL" id="MRCG01000001">
    <property type="protein sequence ID" value="OKH51127.1"/>
    <property type="molecule type" value="Genomic_DNA"/>
</dbReference>